<feature type="binding site" evidence="8">
    <location>
        <position position="79"/>
    </location>
    <ligand>
        <name>[4Fe-4S] cluster</name>
        <dbReference type="ChEBI" id="CHEBI:49883"/>
        <label>1</label>
    </ligand>
</feature>
<dbReference type="EC" id="7.1.1.-" evidence="8"/>
<keyword evidence="4" id="KW-0677">Repeat</keyword>
<dbReference type="PROSITE" id="PS51379">
    <property type="entry name" value="4FE4S_FER_2"/>
    <property type="match status" value="2"/>
</dbReference>
<evidence type="ECO:0000256" key="5">
    <source>
        <dbReference type="ARBA" id="ARBA00022967"/>
    </source>
</evidence>
<dbReference type="OrthoDB" id="9808559at2"/>
<feature type="domain" description="4Fe-4S ferredoxin-type" evidence="9">
    <location>
        <begin position="63"/>
        <end position="93"/>
    </location>
</feature>
<keyword evidence="8" id="KW-0830">Ubiquinone</keyword>
<dbReference type="HAMAP" id="MF_01351">
    <property type="entry name" value="NDH1_NuoI"/>
    <property type="match status" value="1"/>
</dbReference>
<dbReference type="GO" id="GO:0051539">
    <property type="term" value="F:4 iron, 4 sulfur cluster binding"/>
    <property type="evidence" value="ECO:0007669"/>
    <property type="project" value="UniProtKB-KW"/>
</dbReference>
<evidence type="ECO:0000256" key="2">
    <source>
        <dbReference type="ARBA" id="ARBA00022485"/>
    </source>
</evidence>
<comment type="catalytic activity">
    <reaction evidence="8">
        <text>a quinone + NADH + 5 H(+)(in) = a quinol + NAD(+) + 4 H(+)(out)</text>
        <dbReference type="Rhea" id="RHEA:57888"/>
        <dbReference type="ChEBI" id="CHEBI:15378"/>
        <dbReference type="ChEBI" id="CHEBI:24646"/>
        <dbReference type="ChEBI" id="CHEBI:57540"/>
        <dbReference type="ChEBI" id="CHEBI:57945"/>
        <dbReference type="ChEBI" id="CHEBI:132124"/>
    </reaction>
</comment>
<dbReference type="Pfam" id="PF12838">
    <property type="entry name" value="Fer4_7"/>
    <property type="match status" value="1"/>
</dbReference>
<evidence type="ECO:0000256" key="8">
    <source>
        <dbReference type="HAMAP-Rule" id="MF_01351"/>
    </source>
</evidence>
<comment type="similarity">
    <text evidence="1 8">Belongs to the complex I 23 kDa subunit family.</text>
</comment>
<dbReference type="GO" id="GO:0048038">
    <property type="term" value="F:quinone binding"/>
    <property type="evidence" value="ECO:0007669"/>
    <property type="project" value="UniProtKB-KW"/>
</dbReference>
<dbReference type="InterPro" id="IPR017896">
    <property type="entry name" value="4Fe4S_Fe-S-bd"/>
</dbReference>
<dbReference type="SUPFAM" id="SSF54862">
    <property type="entry name" value="4Fe-4S ferredoxins"/>
    <property type="match status" value="1"/>
</dbReference>
<dbReference type="EMBL" id="FNAN01000018">
    <property type="protein sequence ID" value="SDG39178.1"/>
    <property type="molecule type" value="Genomic_DNA"/>
</dbReference>
<dbReference type="RefSeq" id="WP_090156069.1">
    <property type="nucleotide sequence ID" value="NZ_FNAN01000018.1"/>
</dbReference>
<dbReference type="PANTHER" id="PTHR10849">
    <property type="entry name" value="NADH DEHYDROGENASE UBIQUINONE IRON-SULFUR PROTEIN 8, MITOCHONDRIAL"/>
    <property type="match status" value="1"/>
</dbReference>
<feature type="binding site" evidence="8">
    <location>
        <position position="129"/>
    </location>
    <ligand>
        <name>[4Fe-4S] cluster</name>
        <dbReference type="ChEBI" id="CHEBI:49883"/>
        <label>1</label>
    </ligand>
</feature>
<accession>A0A1G7TVE3</accession>
<evidence type="ECO:0000256" key="7">
    <source>
        <dbReference type="ARBA" id="ARBA00023014"/>
    </source>
</evidence>
<dbReference type="AlphaFoldDB" id="A0A1G7TVE3"/>
<evidence type="ECO:0000313" key="11">
    <source>
        <dbReference type="Proteomes" id="UP000198748"/>
    </source>
</evidence>
<keyword evidence="3 8" id="KW-0479">Metal-binding</keyword>
<keyword evidence="2 8" id="KW-0004">4Fe-4S</keyword>
<feature type="binding site" evidence="8">
    <location>
        <position position="119"/>
    </location>
    <ligand>
        <name>[4Fe-4S] cluster</name>
        <dbReference type="ChEBI" id="CHEBI:49883"/>
        <label>2</label>
    </ligand>
</feature>
<organism evidence="10 11">
    <name type="scientific">Dyadobacter soli</name>
    <dbReference type="NCBI Taxonomy" id="659014"/>
    <lineage>
        <taxon>Bacteria</taxon>
        <taxon>Pseudomonadati</taxon>
        <taxon>Bacteroidota</taxon>
        <taxon>Cytophagia</taxon>
        <taxon>Cytophagales</taxon>
        <taxon>Spirosomataceae</taxon>
        <taxon>Dyadobacter</taxon>
    </lineage>
</organism>
<evidence type="ECO:0000256" key="4">
    <source>
        <dbReference type="ARBA" id="ARBA00022737"/>
    </source>
</evidence>
<keyword evidence="8" id="KW-0520">NAD</keyword>
<comment type="subunit">
    <text evidence="8">NDH-1 is composed of 14 different subunits. Subunits NuoA, H, J, K, L, M, N constitute the membrane sector of the complex.</text>
</comment>
<dbReference type="InterPro" id="IPR010226">
    <property type="entry name" value="NADH_quinone_OxRdtase_chainI"/>
</dbReference>
<keyword evidence="7 8" id="KW-0411">Iron-sulfur</keyword>
<dbReference type="GO" id="GO:0009060">
    <property type="term" value="P:aerobic respiration"/>
    <property type="evidence" value="ECO:0007669"/>
    <property type="project" value="TreeGrafter"/>
</dbReference>
<keyword evidence="5 8" id="KW-1278">Translocase</keyword>
<feature type="binding site" evidence="8">
    <location>
        <position position="73"/>
    </location>
    <ligand>
        <name>[4Fe-4S] cluster</name>
        <dbReference type="ChEBI" id="CHEBI:49883"/>
        <label>1</label>
    </ligand>
</feature>
<evidence type="ECO:0000259" key="9">
    <source>
        <dbReference type="PROSITE" id="PS51379"/>
    </source>
</evidence>
<comment type="function">
    <text evidence="8">NDH-1 shuttles electrons from NADH, via FMN and iron-sulfur (Fe-S) centers, to quinones in the respiratory chain. The immediate electron acceptor for the enzyme in this species is believed to be ubiquinone. Couples the redox reaction to proton translocation (for every two electrons transferred, four hydrogen ions are translocated across the cytoplasmic membrane), and thus conserves the redox energy in a proton gradient.</text>
</comment>
<keyword evidence="8" id="KW-0874">Quinone</keyword>
<dbReference type="GO" id="GO:0005506">
    <property type="term" value="F:iron ion binding"/>
    <property type="evidence" value="ECO:0007669"/>
    <property type="project" value="UniProtKB-UniRule"/>
</dbReference>
<feature type="binding site" evidence="8">
    <location>
        <position position="122"/>
    </location>
    <ligand>
        <name>[4Fe-4S] cluster</name>
        <dbReference type="ChEBI" id="CHEBI:49883"/>
        <label>2</label>
    </ligand>
</feature>
<reference evidence="11" key="1">
    <citation type="submission" date="2016-10" db="EMBL/GenBank/DDBJ databases">
        <authorList>
            <person name="Varghese N."/>
            <person name="Submissions S."/>
        </authorList>
    </citation>
    <scope>NUCLEOTIDE SEQUENCE [LARGE SCALE GENOMIC DNA]</scope>
    <source>
        <strain evidence="11">DSM 25329</strain>
    </source>
</reference>
<feature type="binding site" evidence="8">
    <location>
        <position position="125"/>
    </location>
    <ligand>
        <name>[4Fe-4S] cluster</name>
        <dbReference type="ChEBI" id="CHEBI:49883"/>
        <label>2</label>
    </ligand>
</feature>
<name>A0A1G7TVE3_9BACT</name>
<evidence type="ECO:0000313" key="10">
    <source>
        <dbReference type="EMBL" id="SDG39178.1"/>
    </source>
</evidence>
<feature type="domain" description="4Fe-4S ferredoxin-type" evidence="9">
    <location>
        <begin position="110"/>
        <end position="139"/>
    </location>
</feature>
<dbReference type="GO" id="GO:0005886">
    <property type="term" value="C:plasma membrane"/>
    <property type="evidence" value="ECO:0007669"/>
    <property type="project" value="UniProtKB-SubCell"/>
</dbReference>
<dbReference type="PROSITE" id="PS00198">
    <property type="entry name" value="4FE4S_FER_1"/>
    <property type="match status" value="2"/>
</dbReference>
<proteinExistence type="inferred from homology"/>
<dbReference type="Proteomes" id="UP000198748">
    <property type="component" value="Unassembled WGS sequence"/>
</dbReference>
<dbReference type="InterPro" id="IPR017900">
    <property type="entry name" value="4Fe4S_Fe_S_CS"/>
</dbReference>
<dbReference type="Gene3D" id="3.30.70.3270">
    <property type="match status" value="1"/>
</dbReference>
<sequence>MQLTNRSKQVSNKQMTLAERAYLPAIATGLAITIKHFFAKKVTIQYPEVKRYLGPVFRGRHILKRDADGRERCTACGLCAVACPAEAISMVAAERVKGEENLYREEKYAAVYEVNMLRCIFCGLCEEACPKQAVYLRHDEFVPVFTERDQVIWGKDLLVEDMNNRYTREAWTKEEARALDAKRASGEVTNVVPRAIP</sequence>
<keyword evidence="8" id="KW-0472">Membrane</keyword>
<evidence type="ECO:0000256" key="1">
    <source>
        <dbReference type="ARBA" id="ARBA00010277"/>
    </source>
</evidence>
<protein>
    <recommendedName>
        <fullName evidence="8">NADH-quinone oxidoreductase subunit I</fullName>
        <ecNumber evidence="8">7.1.1.-</ecNumber>
    </recommendedName>
    <alternativeName>
        <fullName evidence="8">NADH dehydrogenase I subunit I</fullName>
    </alternativeName>
    <alternativeName>
        <fullName evidence="8">NDH-1 subunit I</fullName>
    </alternativeName>
</protein>
<dbReference type="PANTHER" id="PTHR10849:SF20">
    <property type="entry name" value="NADH DEHYDROGENASE [UBIQUINONE] IRON-SULFUR PROTEIN 8, MITOCHONDRIAL"/>
    <property type="match status" value="1"/>
</dbReference>
<keyword evidence="11" id="KW-1185">Reference proteome</keyword>
<comment type="cofactor">
    <cofactor evidence="8">
        <name>[4Fe-4S] cluster</name>
        <dbReference type="ChEBI" id="CHEBI:49883"/>
    </cofactor>
    <text evidence="8">Binds 2 [4Fe-4S] clusters per subunit.</text>
</comment>
<comment type="subcellular location">
    <subcellularLocation>
        <location evidence="8">Cell membrane</location>
        <topology evidence="8">Peripheral membrane protein</topology>
    </subcellularLocation>
</comment>
<keyword evidence="6 8" id="KW-0408">Iron</keyword>
<feature type="binding site" evidence="8">
    <location>
        <position position="83"/>
    </location>
    <ligand>
        <name>[4Fe-4S] cluster</name>
        <dbReference type="ChEBI" id="CHEBI:49883"/>
        <label>2</label>
    </ligand>
</feature>
<evidence type="ECO:0000256" key="3">
    <source>
        <dbReference type="ARBA" id="ARBA00022723"/>
    </source>
</evidence>
<dbReference type="GO" id="GO:0050136">
    <property type="term" value="F:NADH dehydrogenase (quinone) (non-electrogenic) activity"/>
    <property type="evidence" value="ECO:0007669"/>
    <property type="project" value="UniProtKB-UniRule"/>
</dbReference>
<gene>
    <name evidence="8" type="primary">nuoI</name>
    <name evidence="10" type="ORF">SAMN04487996_11865</name>
</gene>
<keyword evidence="8" id="KW-1003">Cell membrane</keyword>
<feature type="binding site" evidence="8">
    <location>
        <position position="76"/>
    </location>
    <ligand>
        <name>[4Fe-4S] cluster</name>
        <dbReference type="ChEBI" id="CHEBI:49883"/>
        <label>1</label>
    </ligand>
</feature>
<evidence type="ECO:0000256" key="6">
    <source>
        <dbReference type="ARBA" id="ARBA00023004"/>
    </source>
</evidence>
<dbReference type="STRING" id="659014.SAMN04487996_11865"/>
<dbReference type="NCBIfam" id="TIGR01971">
    <property type="entry name" value="NuoI"/>
    <property type="match status" value="1"/>
</dbReference>